<gene>
    <name evidence="1" type="ORF">APR42_00475</name>
</gene>
<evidence type="ECO:0000313" key="1">
    <source>
        <dbReference type="EMBL" id="KRG30371.1"/>
    </source>
</evidence>
<evidence type="ECO:0000313" key="2">
    <source>
        <dbReference type="Proteomes" id="UP000051643"/>
    </source>
</evidence>
<dbReference type="Proteomes" id="UP000051643">
    <property type="component" value="Unassembled WGS sequence"/>
</dbReference>
<organism evidence="1 2">
    <name type="scientific">Salegentibacter mishustinae</name>
    <dbReference type="NCBI Taxonomy" id="270918"/>
    <lineage>
        <taxon>Bacteria</taxon>
        <taxon>Pseudomonadati</taxon>
        <taxon>Bacteroidota</taxon>
        <taxon>Flavobacteriia</taxon>
        <taxon>Flavobacteriales</taxon>
        <taxon>Flavobacteriaceae</taxon>
        <taxon>Salegentibacter</taxon>
    </lineage>
</organism>
<name>A0A0Q9ZP59_9FLAO</name>
<sequence length="82" mass="9330">MAGSSKYPKLVKAFSGSFLWRNSEGVIIDYNGQLLNSAHFQFKSSGGKFIKIRFKRKLSSAKKLPKFMCSWKMMTQVNCSLN</sequence>
<accession>A0A0Q9ZP59</accession>
<dbReference type="OrthoDB" id="1448333at2"/>
<dbReference type="AlphaFoldDB" id="A0A0Q9ZP59"/>
<protein>
    <submittedName>
        <fullName evidence="1">Uncharacterized protein</fullName>
    </submittedName>
</protein>
<reference evidence="1" key="1">
    <citation type="submission" date="2015-10" db="EMBL/GenBank/DDBJ databases">
        <title>Draft genome sequence of Salegentibacter mishustinae KCTC 12263.</title>
        <authorList>
            <person name="Lin W."/>
            <person name="Zheng Q."/>
        </authorList>
    </citation>
    <scope>NUCLEOTIDE SEQUENCE [LARGE SCALE GENOMIC DNA]</scope>
    <source>
        <strain evidence="1">KCTC 12263</strain>
    </source>
</reference>
<proteinExistence type="predicted"/>
<dbReference type="RefSeq" id="WP_057480203.1">
    <property type="nucleotide sequence ID" value="NZ_BMWR01000002.1"/>
</dbReference>
<keyword evidence="2" id="KW-1185">Reference proteome</keyword>
<dbReference type="EMBL" id="LKTP01000001">
    <property type="protein sequence ID" value="KRG30371.1"/>
    <property type="molecule type" value="Genomic_DNA"/>
</dbReference>
<comment type="caution">
    <text evidence="1">The sequence shown here is derived from an EMBL/GenBank/DDBJ whole genome shotgun (WGS) entry which is preliminary data.</text>
</comment>